<dbReference type="EMBL" id="JAPEIS010000011">
    <property type="protein sequence ID" value="KAJ8061513.1"/>
    <property type="molecule type" value="Genomic_DNA"/>
</dbReference>
<evidence type="ECO:0000313" key="1">
    <source>
        <dbReference type="EMBL" id="KAJ8061513.1"/>
    </source>
</evidence>
<comment type="caution">
    <text evidence="1">The sequence shown here is derived from an EMBL/GenBank/DDBJ whole genome shotgun (WGS) entry which is preliminary data.</text>
</comment>
<name>A0A9X0AIE8_9HELO</name>
<evidence type="ECO:0000313" key="2">
    <source>
        <dbReference type="Proteomes" id="UP001152300"/>
    </source>
</evidence>
<proteinExistence type="predicted"/>
<gene>
    <name evidence="1" type="ORF">OCU04_009327</name>
</gene>
<dbReference type="Proteomes" id="UP001152300">
    <property type="component" value="Unassembled WGS sequence"/>
</dbReference>
<organism evidence="1 2">
    <name type="scientific">Sclerotinia nivalis</name>
    <dbReference type="NCBI Taxonomy" id="352851"/>
    <lineage>
        <taxon>Eukaryota</taxon>
        <taxon>Fungi</taxon>
        <taxon>Dikarya</taxon>
        <taxon>Ascomycota</taxon>
        <taxon>Pezizomycotina</taxon>
        <taxon>Leotiomycetes</taxon>
        <taxon>Helotiales</taxon>
        <taxon>Sclerotiniaceae</taxon>
        <taxon>Sclerotinia</taxon>
    </lineage>
</organism>
<dbReference type="AlphaFoldDB" id="A0A9X0AIE8"/>
<sequence length="81" mass="9376">MVKKSKKRNSEIFKIIHLLSNNTSFKRSLICRSSQSTRIYSFDSSVFPSTNDSENKKFNSRNELCGDSRIDCGQRFGKVNY</sequence>
<protein>
    <submittedName>
        <fullName evidence="1">Uncharacterized protein</fullName>
    </submittedName>
</protein>
<reference evidence="1" key="1">
    <citation type="submission" date="2022-11" db="EMBL/GenBank/DDBJ databases">
        <title>Genome Resource of Sclerotinia nivalis Strain SnTB1, a Plant Pathogen Isolated from American Ginseng.</title>
        <authorList>
            <person name="Fan S."/>
        </authorList>
    </citation>
    <scope>NUCLEOTIDE SEQUENCE</scope>
    <source>
        <strain evidence="1">SnTB1</strain>
    </source>
</reference>
<keyword evidence="2" id="KW-1185">Reference proteome</keyword>
<accession>A0A9X0AIE8</accession>